<dbReference type="Pfam" id="PF00005">
    <property type="entry name" value="ABC_tran"/>
    <property type="match status" value="1"/>
</dbReference>
<protein>
    <submittedName>
        <fullName evidence="5">Amino acid/amide ABC transporter ATP-binding protein 1, HAAT family</fullName>
    </submittedName>
</protein>
<organism evidence="5 6">
    <name type="scientific">Xaviernesmea oryzae</name>
    <dbReference type="NCBI Taxonomy" id="464029"/>
    <lineage>
        <taxon>Bacteria</taxon>
        <taxon>Pseudomonadati</taxon>
        <taxon>Pseudomonadota</taxon>
        <taxon>Alphaproteobacteria</taxon>
        <taxon>Hyphomicrobiales</taxon>
        <taxon>Rhizobiaceae</taxon>
        <taxon>Rhizobium/Agrobacterium group</taxon>
        <taxon>Xaviernesmea</taxon>
    </lineage>
</organism>
<dbReference type="GO" id="GO:0015188">
    <property type="term" value="F:L-isoleucine transmembrane transporter activity"/>
    <property type="evidence" value="ECO:0007669"/>
    <property type="project" value="TreeGrafter"/>
</dbReference>
<dbReference type="GO" id="GO:1903805">
    <property type="term" value="P:L-valine import across plasma membrane"/>
    <property type="evidence" value="ECO:0007669"/>
    <property type="project" value="TreeGrafter"/>
</dbReference>
<dbReference type="Gene3D" id="3.40.50.300">
    <property type="entry name" value="P-loop containing nucleotide triphosphate hydrolases"/>
    <property type="match status" value="1"/>
</dbReference>
<name>A0A1X7DL14_9HYPH</name>
<evidence type="ECO:0000256" key="2">
    <source>
        <dbReference type="ARBA" id="ARBA00022741"/>
    </source>
</evidence>
<dbReference type="GO" id="GO:0015192">
    <property type="term" value="F:L-phenylalanine transmembrane transporter activity"/>
    <property type="evidence" value="ECO:0007669"/>
    <property type="project" value="TreeGrafter"/>
</dbReference>
<evidence type="ECO:0000313" key="6">
    <source>
        <dbReference type="Proteomes" id="UP000192903"/>
    </source>
</evidence>
<keyword evidence="6" id="KW-1185">Reference proteome</keyword>
<evidence type="ECO:0000256" key="1">
    <source>
        <dbReference type="ARBA" id="ARBA00022448"/>
    </source>
</evidence>
<keyword evidence="2" id="KW-0547">Nucleotide-binding</keyword>
<dbReference type="EMBL" id="FXAF01000003">
    <property type="protein sequence ID" value="SMF17380.1"/>
    <property type="molecule type" value="Genomic_DNA"/>
</dbReference>
<dbReference type="GO" id="GO:1903806">
    <property type="term" value="P:L-isoleucine import across plasma membrane"/>
    <property type="evidence" value="ECO:0007669"/>
    <property type="project" value="TreeGrafter"/>
</dbReference>
<dbReference type="InterPro" id="IPR032823">
    <property type="entry name" value="BCA_ABC_TP_C"/>
</dbReference>
<dbReference type="InterPro" id="IPR027417">
    <property type="entry name" value="P-loop_NTPase"/>
</dbReference>
<dbReference type="GO" id="GO:0016887">
    <property type="term" value="F:ATP hydrolysis activity"/>
    <property type="evidence" value="ECO:0007669"/>
    <property type="project" value="InterPro"/>
</dbReference>
<sequence>MALLSVREETMRFGGLFANQSISFDVEEGELLAVIGPNGAGKTTLFNVISGFFPPTSGSIQFDGKDITGAPSHQVASAGLVRTYQLVQLFKHLTVAENVEIGSHRVTRGGVFSALFRPEWMRKQEKNVCEGARELLRFVGLEHQADLQADKLPYGRQRLLEVARALAAKPRLLLLDEPAAGLNTQETEALADVITRIQRGGTTVILIEHDMSLVMKIAQRIVVLDFGKKIAEGTPDEIKAHPDVIAAYLGGTETVDA</sequence>
<dbReference type="GO" id="GO:0015808">
    <property type="term" value="P:L-alanine transport"/>
    <property type="evidence" value="ECO:0007669"/>
    <property type="project" value="TreeGrafter"/>
</dbReference>
<dbReference type="PROSITE" id="PS50893">
    <property type="entry name" value="ABC_TRANSPORTER_2"/>
    <property type="match status" value="1"/>
</dbReference>
<dbReference type="SMART" id="SM00382">
    <property type="entry name" value="AAA"/>
    <property type="match status" value="1"/>
</dbReference>
<keyword evidence="3 5" id="KW-0067">ATP-binding</keyword>
<dbReference type="Proteomes" id="UP000192903">
    <property type="component" value="Unassembled WGS sequence"/>
</dbReference>
<gene>
    <name evidence="5" type="ORF">SAMN02982989_5532</name>
</gene>
<feature type="domain" description="ABC transporter" evidence="4">
    <location>
        <begin position="4"/>
        <end position="251"/>
    </location>
</feature>
<dbReference type="GO" id="GO:0042941">
    <property type="term" value="P:D-alanine transmembrane transport"/>
    <property type="evidence" value="ECO:0007669"/>
    <property type="project" value="TreeGrafter"/>
</dbReference>
<proteinExistence type="predicted"/>
<dbReference type="CDD" id="cd03219">
    <property type="entry name" value="ABC_Mj1267_LivG_branched"/>
    <property type="match status" value="1"/>
</dbReference>
<evidence type="ECO:0000259" key="4">
    <source>
        <dbReference type="PROSITE" id="PS50893"/>
    </source>
</evidence>
<dbReference type="STRING" id="464029.SAMN02982989_5532"/>
<reference evidence="6" key="1">
    <citation type="submission" date="2017-04" db="EMBL/GenBank/DDBJ databases">
        <authorList>
            <person name="Varghese N."/>
            <person name="Submissions S."/>
        </authorList>
    </citation>
    <scope>NUCLEOTIDE SEQUENCE [LARGE SCALE GENOMIC DNA]</scope>
    <source>
        <strain evidence="6">B4P</strain>
    </source>
</reference>
<dbReference type="PANTHER" id="PTHR45772">
    <property type="entry name" value="CONSERVED COMPONENT OF ABC TRANSPORTER FOR NATURAL AMINO ACIDS-RELATED"/>
    <property type="match status" value="1"/>
</dbReference>
<keyword evidence="1" id="KW-0813">Transport</keyword>
<dbReference type="FunFam" id="3.40.50.300:FF:000421">
    <property type="entry name" value="Branched-chain amino acid ABC transporter ATP-binding protein"/>
    <property type="match status" value="1"/>
</dbReference>
<dbReference type="InterPro" id="IPR003439">
    <property type="entry name" value="ABC_transporter-like_ATP-bd"/>
</dbReference>
<dbReference type="InterPro" id="IPR003593">
    <property type="entry name" value="AAA+_ATPase"/>
</dbReference>
<dbReference type="RefSeq" id="WP_085420925.1">
    <property type="nucleotide sequence ID" value="NZ_FXAF01000003.1"/>
</dbReference>
<dbReference type="Pfam" id="PF12399">
    <property type="entry name" value="BCA_ABC_TP_C"/>
    <property type="match status" value="1"/>
</dbReference>
<dbReference type="SUPFAM" id="SSF52540">
    <property type="entry name" value="P-loop containing nucleoside triphosphate hydrolases"/>
    <property type="match status" value="1"/>
</dbReference>
<dbReference type="GO" id="GO:0005524">
    <property type="term" value="F:ATP binding"/>
    <property type="evidence" value="ECO:0007669"/>
    <property type="project" value="UniProtKB-KW"/>
</dbReference>
<evidence type="ECO:0000313" key="5">
    <source>
        <dbReference type="EMBL" id="SMF17380.1"/>
    </source>
</evidence>
<dbReference type="AlphaFoldDB" id="A0A1X7DL14"/>
<evidence type="ECO:0000256" key="3">
    <source>
        <dbReference type="ARBA" id="ARBA00022840"/>
    </source>
</evidence>
<dbReference type="InterPro" id="IPR051120">
    <property type="entry name" value="ABC_AA/LPS_Transport"/>
</dbReference>
<dbReference type="PANTHER" id="PTHR45772:SF7">
    <property type="entry name" value="AMINO ACID ABC TRANSPORTER ATP-BINDING PROTEIN"/>
    <property type="match status" value="1"/>
</dbReference>
<accession>A0A1X7DL14</accession>
<dbReference type="OrthoDB" id="9779872at2"/>
<dbReference type="GO" id="GO:0005886">
    <property type="term" value="C:plasma membrane"/>
    <property type="evidence" value="ECO:0007669"/>
    <property type="project" value="TreeGrafter"/>
</dbReference>
<dbReference type="GO" id="GO:0005304">
    <property type="term" value="F:L-valine transmembrane transporter activity"/>
    <property type="evidence" value="ECO:0007669"/>
    <property type="project" value="TreeGrafter"/>
</dbReference>